<dbReference type="PANTHER" id="PTHR34387">
    <property type="entry name" value="SLR1258 PROTEIN"/>
    <property type="match status" value="1"/>
</dbReference>
<accession>A0AAP4U097</accession>
<dbReference type="Gene3D" id="3.30.110.170">
    <property type="entry name" value="Protein of unknown function (DUF541), domain 1"/>
    <property type="match status" value="1"/>
</dbReference>
<evidence type="ECO:0000313" key="3">
    <source>
        <dbReference type="Proteomes" id="UP001170481"/>
    </source>
</evidence>
<sequence>MLMNHATKGPAPLAQRLRRTAMLCGLALCTASATHLARADQTPAPALVHVSASASLEAAPDKATIQARMWEKTPARKVDDKAPDSKAEGQAAREARESLESRMTTLIQALEKAGIDSRQISAGSLNLRPEQYYERNNGQQQPQQWRRTHLERPISLTLDDLDKVPEVIDLLLGAGVNQLAGVQYQISERDALEDKVLQEALTKARHKAQLMAKTLGATLGSVQSINESSHSPRPQMMAMRADMAEAKSSGSEYRPGELSLESSIQVSWHIKSTD</sequence>
<dbReference type="Proteomes" id="UP001170481">
    <property type="component" value="Unassembled WGS sequence"/>
</dbReference>
<gene>
    <name evidence="2" type="ORF">Q4535_10080</name>
</gene>
<protein>
    <submittedName>
        <fullName evidence="2">SIMPL domain-containing protein</fullName>
    </submittedName>
</protein>
<dbReference type="PANTHER" id="PTHR34387:SF2">
    <property type="entry name" value="SLR1258 PROTEIN"/>
    <property type="match status" value="1"/>
</dbReference>
<evidence type="ECO:0000256" key="1">
    <source>
        <dbReference type="SAM" id="MobiDB-lite"/>
    </source>
</evidence>
<comment type="caution">
    <text evidence="2">The sequence shown here is derived from an EMBL/GenBank/DDBJ whole genome shotgun (WGS) entry which is preliminary data.</text>
</comment>
<dbReference type="InterPro" id="IPR052022">
    <property type="entry name" value="26kDa_periplasmic_antigen"/>
</dbReference>
<organism evidence="2 3">
    <name type="scientific">Cobetia amphilecti</name>
    <dbReference type="NCBI Taxonomy" id="1055104"/>
    <lineage>
        <taxon>Bacteria</taxon>
        <taxon>Pseudomonadati</taxon>
        <taxon>Pseudomonadota</taxon>
        <taxon>Gammaproteobacteria</taxon>
        <taxon>Oceanospirillales</taxon>
        <taxon>Halomonadaceae</taxon>
        <taxon>Cobetia</taxon>
    </lineage>
</organism>
<evidence type="ECO:0000313" key="2">
    <source>
        <dbReference type="EMBL" id="MDO6672466.1"/>
    </source>
</evidence>
<proteinExistence type="predicted"/>
<dbReference type="Gene3D" id="3.30.70.2970">
    <property type="entry name" value="Protein of unknown function (DUF541), domain 2"/>
    <property type="match status" value="1"/>
</dbReference>
<dbReference type="RefSeq" id="WP_303594098.1">
    <property type="nucleotide sequence ID" value="NZ_JAUORK010000011.1"/>
</dbReference>
<dbReference type="Pfam" id="PF04402">
    <property type="entry name" value="SIMPL"/>
    <property type="match status" value="1"/>
</dbReference>
<dbReference type="InterPro" id="IPR007497">
    <property type="entry name" value="SIMPL/DUF541"/>
</dbReference>
<dbReference type="AlphaFoldDB" id="A0AAP4U097"/>
<reference evidence="2" key="1">
    <citation type="submission" date="2023-07" db="EMBL/GenBank/DDBJ databases">
        <title>Genome content predicts the carbon catabolic preferences of heterotrophic bacteria.</title>
        <authorList>
            <person name="Gralka M."/>
        </authorList>
    </citation>
    <scope>NUCLEOTIDE SEQUENCE</scope>
    <source>
        <strain evidence="2">C2R13</strain>
    </source>
</reference>
<dbReference type="GO" id="GO:0006974">
    <property type="term" value="P:DNA damage response"/>
    <property type="evidence" value="ECO:0007669"/>
    <property type="project" value="TreeGrafter"/>
</dbReference>
<name>A0AAP4U097_9GAMM</name>
<dbReference type="EMBL" id="JAUORK010000011">
    <property type="protein sequence ID" value="MDO6672466.1"/>
    <property type="molecule type" value="Genomic_DNA"/>
</dbReference>
<feature type="region of interest" description="Disordered" evidence="1">
    <location>
        <begin position="72"/>
        <end position="98"/>
    </location>
</feature>